<evidence type="ECO:0000256" key="3">
    <source>
        <dbReference type="ARBA" id="ARBA00022737"/>
    </source>
</evidence>
<dbReference type="GO" id="GO:0003729">
    <property type="term" value="F:mRNA binding"/>
    <property type="evidence" value="ECO:0007669"/>
    <property type="project" value="TreeGrafter"/>
</dbReference>
<dbReference type="SMART" id="SM00360">
    <property type="entry name" value="RRM"/>
    <property type="match status" value="2"/>
</dbReference>
<keyword evidence="5" id="KW-0539">Nucleus</keyword>
<dbReference type="GO" id="GO:0005737">
    <property type="term" value="C:cytoplasm"/>
    <property type="evidence" value="ECO:0007669"/>
    <property type="project" value="TreeGrafter"/>
</dbReference>
<evidence type="ECO:0000256" key="2">
    <source>
        <dbReference type="ARBA" id="ARBA00022664"/>
    </source>
</evidence>
<dbReference type="Gene3D" id="3.30.70.330">
    <property type="match status" value="2"/>
</dbReference>
<evidence type="ECO:0000256" key="5">
    <source>
        <dbReference type="ARBA" id="ARBA00023242"/>
    </source>
</evidence>
<dbReference type="SUPFAM" id="SSF54928">
    <property type="entry name" value="RNA-binding domain, RBD"/>
    <property type="match status" value="1"/>
</dbReference>
<comment type="caution">
    <text evidence="7">The sequence shown here is derived from an EMBL/GenBank/DDBJ whole genome shotgun (WGS) entry which is preliminary data.</text>
</comment>
<dbReference type="GO" id="GO:0006397">
    <property type="term" value="P:mRNA processing"/>
    <property type="evidence" value="ECO:0007669"/>
    <property type="project" value="UniProtKB-KW"/>
</dbReference>
<gene>
    <name evidence="7" type="ORF">PACLA_8A050259</name>
</gene>
<keyword evidence="8" id="KW-1185">Reference proteome</keyword>
<dbReference type="PANTHER" id="PTHR23003">
    <property type="entry name" value="RNA RECOGNITION MOTIF RRM DOMAIN CONTAINING PROTEIN"/>
    <property type="match status" value="1"/>
</dbReference>
<evidence type="ECO:0000256" key="1">
    <source>
        <dbReference type="ARBA" id="ARBA00004123"/>
    </source>
</evidence>
<dbReference type="Pfam" id="PF00076">
    <property type="entry name" value="RRM_1"/>
    <property type="match status" value="2"/>
</dbReference>
<evidence type="ECO:0000256" key="4">
    <source>
        <dbReference type="ARBA" id="ARBA00022884"/>
    </source>
</evidence>
<feature type="compositionally biased region" description="Gly residues" evidence="6">
    <location>
        <begin position="115"/>
        <end position="125"/>
    </location>
</feature>
<proteinExistence type="predicted"/>
<keyword evidence="4" id="KW-0694">RNA-binding</keyword>
<comment type="subcellular location">
    <subcellularLocation>
        <location evidence="1">Nucleus</location>
    </subcellularLocation>
</comment>
<dbReference type="InterPro" id="IPR012677">
    <property type="entry name" value="Nucleotide-bd_a/b_plait_sf"/>
</dbReference>
<dbReference type="InterPro" id="IPR035979">
    <property type="entry name" value="RBD_domain_sf"/>
</dbReference>
<dbReference type="PROSITE" id="PS50102">
    <property type="entry name" value="RRM"/>
    <property type="match status" value="2"/>
</dbReference>
<organism evidence="7 8">
    <name type="scientific">Paramuricea clavata</name>
    <name type="common">Red gorgonian</name>
    <name type="synonym">Violescent sea-whip</name>
    <dbReference type="NCBI Taxonomy" id="317549"/>
    <lineage>
        <taxon>Eukaryota</taxon>
        <taxon>Metazoa</taxon>
        <taxon>Cnidaria</taxon>
        <taxon>Anthozoa</taxon>
        <taxon>Octocorallia</taxon>
        <taxon>Malacalcyonacea</taxon>
        <taxon>Plexauridae</taxon>
        <taxon>Paramuricea</taxon>
    </lineage>
</organism>
<accession>A0A7D9IG44</accession>
<feature type="region of interest" description="Disordered" evidence="6">
    <location>
        <begin position="196"/>
        <end position="278"/>
    </location>
</feature>
<evidence type="ECO:0000313" key="7">
    <source>
        <dbReference type="EMBL" id="CAB4008665.1"/>
    </source>
</evidence>
<reference evidence="7" key="1">
    <citation type="submission" date="2020-04" db="EMBL/GenBank/DDBJ databases">
        <authorList>
            <person name="Alioto T."/>
            <person name="Alioto T."/>
            <person name="Gomez Garrido J."/>
        </authorList>
    </citation>
    <scope>NUCLEOTIDE SEQUENCE</scope>
    <source>
        <strain evidence="7">A484AB</strain>
    </source>
</reference>
<keyword evidence="2" id="KW-0507">mRNA processing</keyword>
<evidence type="ECO:0000313" key="8">
    <source>
        <dbReference type="Proteomes" id="UP001152795"/>
    </source>
</evidence>
<keyword evidence="3" id="KW-0677">Repeat</keyword>
<protein>
    <submittedName>
        <fullName evidence="7">Serine arginine-rich splicing factor 1</fullName>
    </submittedName>
</protein>
<dbReference type="OrthoDB" id="1099063at2759"/>
<name>A0A7D9IG44_PARCT</name>
<sequence>MSRERDSMFRGNNNDCRIYVGNLPEDCRERDVDDIFYKYGRIADIRIKRGDASRARSSRRGENLSYAFVQFEDSRDAEDAVRGRDGYEFDGRRVRVEFTRGSQNNRRDGGRSRGNSGGYGGGRSGRGVPPRRSNNRVLVKGLPSTGSWQDIKDHMREAGEVLYAEVYGDGSGIVEFAHSDDVKYAIKNLDDTEFRSHEGETSKVTVTDDSGSGGGGRKRSYSRSRSRSRSRSGKRSRSRSKDRRSRSRSKSKSHDHSRSRSKSPAKSHSRSRSASPRD</sequence>
<dbReference type="Proteomes" id="UP001152795">
    <property type="component" value="Unassembled WGS sequence"/>
</dbReference>
<feature type="compositionally biased region" description="Basic residues" evidence="6">
    <location>
        <begin position="259"/>
        <end position="271"/>
    </location>
</feature>
<dbReference type="InterPro" id="IPR050374">
    <property type="entry name" value="RRT5_SRSF_SR"/>
</dbReference>
<feature type="region of interest" description="Disordered" evidence="6">
    <location>
        <begin position="98"/>
        <end position="150"/>
    </location>
</feature>
<dbReference type="AlphaFoldDB" id="A0A7D9IG44"/>
<evidence type="ECO:0000256" key="6">
    <source>
        <dbReference type="SAM" id="MobiDB-lite"/>
    </source>
</evidence>
<feature type="compositionally biased region" description="Basic residues" evidence="6">
    <location>
        <begin position="216"/>
        <end position="251"/>
    </location>
</feature>
<dbReference type="GO" id="GO:0005634">
    <property type="term" value="C:nucleus"/>
    <property type="evidence" value="ECO:0007669"/>
    <property type="project" value="UniProtKB-SubCell"/>
</dbReference>
<dbReference type="InterPro" id="IPR000504">
    <property type="entry name" value="RRM_dom"/>
</dbReference>
<dbReference type="EMBL" id="CACRXK020006192">
    <property type="protein sequence ID" value="CAB4008665.1"/>
    <property type="molecule type" value="Genomic_DNA"/>
</dbReference>
<dbReference type="PANTHER" id="PTHR23003:SF62">
    <property type="entry name" value="SERINE_ARGININE (SR)-TYPE SHUTTLING MRNA BINDING PROTEIN NPL3"/>
    <property type="match status" value="1"/>
</dbReference>